<protein>
    <submittedName>
        <fullName evidence="1">Uncharacterized protein</fullName>
    </submittedName>
</protein>
<accession>A0A455T946</accession>
<evidence type="ECO:0000313" key="1">
    <source>
        <dbReference type="EMBL" id="BBH95997.1"/>
    </source>
</evidence>
<organism evidence="1">
    <name type="scientific">Thermogemmatispora argillosa</name>
    <dbReference type="NCBI Taxonomy" id="2045280"/>
    <lineage>
        <taxon>Bacteria</taxon>
        <taxon>Bacillati</taxon>
        <taxon>Chloroflexota</taxon>
        <taxon>Ktedonobacteria</taxon>
        <taxon>Thermogemmatisporales</taxon>
        <taxon>Thermogemmatisporaceae</taxon>
        <taxon>Thermogemmatispora</taxon>
    </lineage>
</organism>
<dbReference type="EMBL" id="AP019377">
    <property type="protein sequence ID" value="BBH95997.1"/>
    <property type="molecule type" value="Genomic_DNA"/>
</dbReference>
<dbReference type="AlphaFoldDB" id="A0A455T946"/>
<proteinExistence type="predicted"/>
<gene>
    <name evidence="1" type="ORF">KTA_41960</name>
</gene>
<sequence>MIEGVIVALLLDEEPLNEGACLSLSLAHCRSLLLSVPDNSVELYSTRSLGERSDGWLAAPGAVRPGLFFQVGFGDDSGTTLGVRAPPGNVPPLLTQAHCSG</sequence>
<name>A0A455T946_9CHLR</name>
<reference evidence="1" key="1">
    <citation type="submission" date="2018-12" db="EMBL/GenBank/DDBJ databases">
        <title>Novel natural products biosynthetic potential of the class Ktedonobacteria.</title>
        <authorList>
            <person name="Zheng Y."/>
            <person name="Saitou A."/>
            <person name="Wang C.M."/>
            <person name="Toyoda A."/>
            <person name="Minakuchi Y."/>
            <person name="Sekiguchi Y."/>
            <person name="Ueda K."/>
            <person name="Takano H."/>
            <person name="Sakai Y."/>
            <person name="Yokota A."/>
            <person name="Yabe S."/>
        </authorList>
    </citation>
    <scope>NUCLEOTIDE SEQUENCE</scope>
    <source>
        <strain evidence="1">A3-2</strain>
    </source>
</reference>